<evidence type="ECO:0000313" key="10">
    <source>
        <dbReference type="EMBL" id="QJR75775.1"/>
    </source>
</evidence>
<dbReference type="Proteomes" id="UP001055104">
    <property type="component" value="Unassembled WGS sequence"/>
</dbReference>
<evidence type="ECO:0000313" key="11">
    <source>
        <dbReference type="EMBL" id="RGV70810.1"/>
    </source>
</evidence>
<dbReference type="EMBL" id="JAWDEV010000010">
    <property type="protein sequence ID" value="MDU0271148.1"/>
    <property type="molecule type" value="Genomic_DNA"/>
</dbReference>
<protein>
    <submittedName>
        <fullName evidence="7">YccF domain-containing protein</fullName>
    </submittedName>
</protein>
<reference evidence="17 18" key="3">
    <citation type="journal article" date="2019" name="Nat. Microbiol.">
        <title>Genomic variation and strain-specific functional adaptation in the human gut microbiome during early life.</title>
        <authorList>
            <person name="Vatanen T."/>
            <person name="Plichta D.R."/>
            <person name="Somani J."/>
            <person name="Munch P.C."/>
            <person name="Arthur T.D."/>
            <person name="Hall A.B."/>
            <person name="Rudolf S."/>
            <person name="Oakeley E.J."/>
            <person name="Ke X."/>
            <person name="Young R.A."/>
            <person name="Haiser H.J."/>
            <person name="Kolde R."/>
            <person name="Yassour M."/>
            <person name="Luopajarvi K."/>
            <person name="Siljander H."/>
            <person name="Virtanen S.M."/>
            <person name="Ilonen J."/>
            <person name="Uibo R."/>
            <person name="Tillmann V."/>
            <person name="Mokurov S."/>
            <person name="Dorshakova N."/>
            <person name="Porter J.A."/>
            <person name="McHardy A.C."/>
            <person name="Lahdesmaki H."/>
            <person name="Vlamakis H."/>
            <person name="Huttenhower C."/>
            <person name="Knip M."/>
            <person name="Xavier R.J."/>
        </authorList>
    </citation>
    <scope>NUCLEOTIDE SEQUENCE [LARGE SCALE GENOMIC DNA]</scope>
    <source>
        <strain evidence="12 17">RJX1047</strain>
        <strain evidence="13 18">RJX1052</strain>
    </source>
</reference>
<evidence type="ECO:0000313" key="4">
    <source>
        <dbReference type="EMBL" id="KAA5317270.1"/>
    </source>
</evidence>
<evidence type="ECO:0000313" key="20">
    <source>
        <dbReference type="Proteomes" id="UP000347681"/>
    </source>
</evidence>
<dbReference type="EMBL" id="QRZL01000028">
    <property type="protein sequence ID" value="RGV70810.1"/>
    <property type="molecule type" value="Genomic_DNA"/>
</dbReference>
<sequence>MNLLLNIIWLICGGFLICVEYIVSSLLLMITIVGIPFGFQTLKLSMLALCPFGREIRSCPGDGGCLSVLMNIIWILVGGIWISLSHLAFGVLLCITVIGIPFGLQHFKLAGLALTPFGKEIV</sequence>
<evidence type="ECO:0000313" key="3">
    <source>
        <dbReference type="EMBL" id="GKH81702.1"/>
    </source>
</evidence>
<dbReference type="InterPro" id="IPR052937">
    <property type="entry name" value="Inner_membrane_protein"/>
</dbReference>
<dbReference type="Proteomes" id="UP000481616">
    <property type="component" value="Unassembled WGS sequence"/>
</dbReference>
<reference evidence="14 19" key="4">
    <citation type="submission" date="2019-07" db="EMBL/GenBank/DDBJ databases">
        <title>Genome sequencing of Bacteroides dorei iSURF_12.</title>
        <authorList>
            <person name="Sevigny J.L."/>
            <person name="Ruoff K.L."/>
            <person name="Price C.E."/>
            <person name="Valls R.A."/>
            <person name="O'Toole G.A."/>
        </authorList>
    </citation>
    <scope>NUCLEOTIDE SEQUENCE [LARGE SCALE GENOMIC DNA]</scope>
    <source>
        <strain evidence="14 19">ANK132K_1B</strain>
    </source>
</reference>
<evidence type="ECO:0000313" key="12">
    <source>
        <dbReference type="EMBL" id="TDA76764.1"/>
    </source>
</evidence>
<feature type="transmembrane region" description="Helical" evidence="1">
    <location>
        <begin position="87"/>
        <end position="104"/>
    </location>
</feature>
<dbReference type="EMBL" id="JAHOAX010000003">
    <property type="protein sequence ID" value="MBV3122539.1"/>
    <property type="molecule type" value="Genomic_DNA"/>
</dbReference>
<dbReference type="KEGG" id="bdh:GV66_11960"/>
<dbReference type="EMBL" id="SLTX01000001">
    <property type="protein sequence ID" value="TDB06909.1"/>
    <property type="molecule type" value="Genomic_DNA"/>
</dbReference>
<dbReference type="EMBL" id="VVZV01000018">
    <property type="protein sequence ID" value="KAA5317270.1"/>
    <property type="molecule type" value="Genomic_DNA"/>
</dbReference>
<dbReference type="Proteomes" id="UP000347681">
    <property type="component" value="Unassembled WGS sequence"/>
</dbReference>
<dbReference type="GeneID" id="5303252"/>
<reference evidence="15" key="8">
    <citation type="journal article" date="2023" name="Nat. Commun.">
        <title>Identification of a novel Human Milk Oligosaccharides utilization cluster in the infant gut commensal Bacteroides dorei.</title>
        <authorList>
            <person name="Kijner S."/>
            <person name="Ennis D."/>
            <person name="Shmorak S."/>
            <person name="Florentin A."/>
            <person name="Yassour M."/>
        </authorList>
    </citation>
    <scope>NUCLEOTIDE SEQUENCE</scope>
    <source>
        <strain evidence="15">2</strain>
    </source>
</reference>
<keyword evidence="1" id="KW-1133">Transmembrane helix</keyword>
<evidence type="ECO:0000313" key="19">
    <source>
        <dbReference type="Proteomes" id="UP000315833"/>
    </source>
</evidence>
<dbReference type="GeneID" id="93446024"/>
<dbReference type="RefSeq" id="WP_005846143.1">
    <property type="nucleotide sequence ID" value="NZ_BAABYF010000001.1"/>
</dbReference>
<reference evidence="11 16" key="1">
    <citation type="submission" date="2018-08" db="EMBL/GenBank/DDBJ databases">
        <title>A genome reference for cultivated species of the human gut microbiota.</title>
        <authorList>
            <person name="Zou Y."/>
            <person name="Xue W."/>
            <person name="Luo G."/>
        </authorList>
    </citation>
    <scope>NUCLEOTIDE SEQUENCE [LARGE SCALE GENOMIC DNA]</scope>
    <source>
        <strain evidence="11 16">AF14-1AC</strain>
    </source>
</reference>
<reference evidence="9" key="9">
    <citation type="submission" date="2023-10" db="EMBL/GenBank/DDBJ databases">
        <title>Genome of Potential pathogenic bacteria in Crohn's disease.</title>
        <authorList>
            <person name="Rodriguez-Palacios A."/>
        </authorList>
    </citation>
    <scope>NUCLEOTIDE SEQUENCE</scope>
    <source>
        <strain evidence="9">CavFT-hAR62</strain>
    </source>
</reference>
<evidence type="ECO:0000313" key="15">
    <source>
        <dbReference type="EMBL" id="WHX11294.1"/>
    </source>
</evidence>
<dbReference type="Proteomes" id="UP000294527">
    <property type="component" value="Unassembled WGS sequence"/>
</dbReference>
<dbReference type="Proteomes" id="UP000777173">
    <property type="component" value="Unassembled WGS sequence"/>
</dbReference>
<evidence type="ECO:0000313" key="17">
    <source>
        <dbReference type="Proteomes" id="UP000294527"/>
    </source>
</evidence>
<dbReference type="InterPro" id="IPR031308">
    <property type="entry name" value="UCP028777"/>
</dbReference>
<dbReference type="KEGG" id="bdo:EL88_04535"/>
<evidence type="ECO:0000313" key="14">
    <source>
        <dbReference type="EMBL" id="TWV70330.1"/>
    </source>
</evidence>
<organism evidence="7 21">
    <name type="scientific">Phocaeicola dorei</name>
    <dbReference type="NCBI Taxonomy" id="357276"/>
    <lineage>
        <taxon>Bacteria</taxon>
        <taxon>Pseudomonadati</taxon>
        <taxon>Bacteroidota</taxon>
        <taxon>Bacteroidia</taxon>
        <taxon>Bacteroidales</taxon>
        <taxon>Bacteroidaceae</taxon>
        <taxon>Phocaeicola</taxon>
    </lineage>
</organism>
<reference evidence="10 24" key="5">
    <citation type="submission" date="2019-11" db="EMBL/GenBank/DDBJ databases">
        <title>Complete genome sequence of Bacteroides dorei DSM 17855.</title>
        <authorList>
            <person name="Russell J.T."/>
        </authorList>
    </citation>
    <scope>NUCLEOTIDE SEQUENCE [LARGE SCALE GENOMIC DNA]</scope>
    <source>
        <strain evidence="10 24">DSM 17855</strain>
    </source>
</reference>
<dbReference type="Pfam" id="PF03733">
    <property type="entry name" value="YccF"/>
    <property type="match status" value="2"/>
</dbReference>
<evidence type="ECO:0000313" key="24">
    <source>
        <dbReference type="Proteomes" id="UP000500949"/>
    </source>
</evidence>
<dbReference type="Proteomes" id="UP000315833">
    <property type="component" value="Unassembled WGS sequence"/>
</dbReference>
<dbReference type="Proteomes" id="UP001177934">
    <property type="component" value="Chromosome"/>
</dbReference>
<feature type="transmembrane region" description="Helical" evidence="1">
    <location>
        <begin position="6"/>
        <end position="39"/>
    </location>
</feature>
<dbReference type="EMBL" id="VOIF01000015">
    <property type="protein sequence ID" value="TWV70330.1"/>
    <property type="molecule type" value="Genomic_DNA"/>
</dbReference>
<evidence type="ECO:0000313" key="16">
    <source>
        <dbReference type="Proteomes" id="UP000283678"/>
    </source>
</evidence>
<evidence type="ECO:0000313" key="8">
    <source>
        <dbReference type="EMBL" id="MBV3122539.1"/>
    </source>
</evidence>
<evidence type="ECO:0000313" key="6">
    <source>
        <dbReference type="EMBL" id="KAA5400817.1"/>
    </source>
</evidence>
<evidence type="ECO:0000256" key="1">
    <source>
        <dbReference type="SAM" id="Phobius"/>
    </source>
</evidence>
<proteinExistence type="predicted"/>
<dbReference type="GO" id="GO:0005886">
    <property type="term" value="C:plasma membrane"/>
    <property type="evidence" value="ECO:0007669"/>
    <property type="project" value="TreeGrafter"/>
</dbReference>
<dbReference type="PANTHER" id="PTHR42903:SF1">
    <property type="entry name" value="INNER MEMBRANE PROTEIN YCCF"/>
    <property type="match status" value="1"/>
</dbReference>
<evidence type="ECO:0000313" key="5">
    <source>
        <dbReference type="EMBL" id="KAA5383350.1"/>
    </source>
</evidence>
<name>A0A076J784_9BACT</name>
<evidence type="ECO:0000313" key="23">
    <source>
        <dbReference type="Proteomes" id="UP000481700"/>
    </source>
</evidence>
<dbReference type="EMBL" id="VVYY01000001">
    <property type="protein sequence ID" value="KAA5400817.1"/>
    <property type="molecule type" value="Genomic_DNA"/>
</dbReference>
<dbReference type="EMBL" id="SLTU01000001">
    <property type="protein sequence ID" value="TDA76764.1"/>
    <property type="molecule type" value="Genomic_DNA"/>
</dbReference>
<dbReference type="Proteomes" id="UP000294834">
    <property type="component" value="Unassembled WGS sequence"/>
</dbReference>
<dbReference type="EMBL" id="CP046176">
    <property type="protein sequence ID" value="QJR75775.1"/>
    <property type="molecule type" value="Genomic_DNA"/>
</dbReference>
<dbReference type="PIRSF" id="PIRSF028777">
    <property type="entry name" value="UCP028777"/>
    <property type="match status" value="1"/>
</dbReference>
<dbReference type="Proteomes" id="UP000441162">
    <property type="component" value="Unassembled WGS sequence"/>
</dbReference>
<dbReference type="Proteomes" id="UP000500949">
    <property type="component" value="Chromosome"/>
</dbReference>
<keyword evidence="1" id="KW-0472">Membrane</keyword>
<reference evidence="3" key="7">
    <citation type="submission" date="2022-01" db="EMBL/GenBank/DDBJ databases">
        <title>Novel bile acid biosynthetic pathways are enriched in the microbiome of centenarians.</title>
        <authorList>
            <person name="Sato Y."/>
            <person name="Atarashi K."/>
            <person name="Plichta R.D."/>
            <person name="Arai Y."/>
            <person name="Sasajima S."/>
            <person name="Kearney M.S."/>
            <person name="Suda W."/>
            <person name="Takeshita K."/>
            <person name="Sasaki T."/>
            <person name="Okamoto S."/>
            <person name="Skelly N.A."/>
            <person name="Okamura Y."/>
            <person name="Vlamakis H."/>
            <person name="Li Y."/>
            <person name="Tanoue T."/>
            <person name="Takei H."/>
            <person name="Nittono H."/>
            <person name="Narushima S."/>
            <person name="Irie J."/>
            <person name="Itoh H."/>
            <person name="Moriya K."/>
            <person name="Sugiura Y."/>
            <person name="Suematsu M."/>
            <person name="Moritoki N."/>
            <person name="Shibata S."/>
            <person name="Littman R.D."/>
            <person name="Fischbach A.M."/>
            <person name="Uwamino Y."/>
            <person name="Inoue T."/>
            <person name="Honda A."/>
            <person name="Hattori M."/>
            <person name="Murai T."/>
            <person name="Xavier J.R."/>
            <person name="Hirose N."/>
            <person name="Honda K."/>
        </authorList>
    </citation>
    <scope>NUCLEOTIDE SEQUENCE</scope>
    <source>
        <strain evidence="3">CE91-St7</strain>
    </source>
</reference>
<dbReference type="Proteomes" id="UP000481700">
    <property type="component" value="Unassembled WGS sequence"/>
</dbReference>
<gene>
    <name evidence="3" type="ORF">CE91St7_25860</name>
    <name evidence="11" type="ORF">DWW04_19785</name>
    <name evidence="12" type="ORF">E1I98_10535</name>
    <name evidence="13" type="ORF">E1J06_05530</name>
    <name evidence="7" type="ORF">F2Y51_11000</name>
    <name evidence="6" type="ORF">F2Y58_01195</name>
    <name evidence="5" type="ORF">F2Y61_10995</name>
    <name evidence="4" type="ORF">F2Z07_15780</name>
    <name evidence="14" type="ORF">FSA04_13065</name>
    <name evidence="10" type="ORF">GKD17_04915</name>
    <name evidence="8" type="ORF">KSU80_04995</name>
    <name evidence="15" type="ORF">QNN11_08350</name>
    <name evidence="9" type="ORF">RVH45_14900</name>
</gene>
<dbReference type="Proteomes" id="UP000283678">
    <property type="component" value="Unassembled WGS sequence"/>
</dbReference>
<dbReference type="eggNOG" id="COG3304">
    <property type="taxonomic scope" value="Bacteria"/>
</dbReference>
<dbReference type="PANTHER" id="PTHR42903">
    <property type="entry name" value="INNER MEMBRANE PROTEIN YCCF"/>
    <property type="match status" value="1"/>
</dbReference>
<reference evidence="20 21" key="2">
    <citation type="journal article" date="2019" name="Nat. Med.">
        <title>A library of human gut bacterial isolates paired with longitudinal multiomics data enables mechanistic microbiome research.</title>
        <authorList>
            <person name="Poyet M."/>
            <person name="Groussin M."/>
            <person name="Gibbons S.M."/>
            <person name="Avila-Pacheco J."/>
            <person name="Jiang X."/>
            <person name="Kearney S.M."/>
            <person name="Perrotta A.R."/>
            <person name="Berdy B."/>
            <person name="Zhao S."/>
            <person name="Lieberman T.D."/>
            <person name="Swanson P.K."/>
            <person name="Smith M."/>
            <person name="Roesemann S."/>
            <person name="Alexander J.E."/>
            <person name="Rich S.A."/>
            <person name="Livny J."/>
            <person name="Vlamakis H."/>
            <person name="Clish C."/>
            <person name="Bullock K."/>
            <person name="Deik A."/>
            <person name="Scott J."/>
            <person name="Pierce K.A."/>
            <person name="Xavier R.J."/>
            <person name="Alm E.J."/>
        </authorList>
    </citation>
    <scope>NUCLEOTIDE SEQUENCE [LARGE SCALE GENOMIC DNA]</scope>
    <source>
        <strain evidence="6 22">BIOML-A1</strain>
        <strain evidence="4 23">BIOML-A25</strain>
        <strain evidence="7 21">BIOML-A4</strain>
        <strain evidence="5 20">BIOML-A5</strain>
    </source>
</reference>
<dbReference type="AlphaFoldDB" id="A0A076J784"/>
<keyword evidence="1" id="KW-0812">Transmembrane</keyword>
<evidence type="ECO:0000313" key="21">
    <source>
        <dbReference type="Proteomes" id="UP000441162"/>
    </source>
</evidence>
<evidence type="ECO:0000313" key="7">
    <source>
        <dbReference type="EMBL" id="KAA5405003.1"/>
    </source>
</evidence>
<evidence type="ECO:0000313" key="9">
    <source>
        <dbReference type="EMBL" id="MDU0271148.1"/>
    </source>
</evidence>
<accession>A0A076J784</accession>
<dbReference type="NCBIfam" id="NF008740">
    <property type="entry name" value="PRK11770.1-2"/>
    <property type="match status" value="1"/>
</dbReference>
<dbReference type="EMBL" id="BQOB01000001">
    <property type="protein sequence ID" value="GKH81702.1"/>
    <property type="molecule type" value="Genomic_DNA"/>
</dbReference>
<evidence type="ECO:0000313" key="22">
    <source>
        <dbReference type="Proteomes" id="UP000481616"/>
    </source>
</evidence>
<evidence type="ECO:0000313" key="18">
    <source>
        <dbReference type="Proteomes" id="UP000294834"/>
    </source>
</evidence>
<dbReference type="Proteomes" id="UP001181086">
    <property type="component" value="Unassembled WGS sequence"/>
</dbReference>
<feature type="transmembrane region" description="Helical" evidence="1">
    <location>
        <begin position="60"/>
        <end position="81"/>
    </location>
</feature>
<dbReference type="EMBL" id="VVZB01000004">
    <property type="protein sequence ID" value="KAA5383350.1"/>
    <property type="molecule type" value="Genomic_DNA"/>
</dbReference>
<dbReference type="EMBL" id="VVZA01000008">
    <property type="protein sequence ID" value="KAA5405003.1"/>
    <property type="molecule type" value="Genomic_DNA"/>
</dbReference>
<feature type="domain" description="Inner membrane component" evidence="2">
    <location>
        <begin position="69"/>
        <end position="119"/>
    </location>
</feature>
<evidence type="ECO:0000259" key="2">
    <source>
        <dbReference type="Pfam" id="PF03733"/>
    </source>
</evidence>
<reference evidence="8" key="6">
    <citation type="submission" date="2021-06" db="EMBL/GenBank/DDBJ databases">
        <title>Collection of gut derived symbiotic bacterial strains cultured from healthy donors.</title>
        <authorList>
            <person name="Lin H."/>
            <person name="Littmann E."/>
            <person name="Pamer E.G."/>
        </authorList>
    </citation>
    <scope>NUCLEOTIDE SEQUENCE</scope>
    <source>
        <strain evidence="8">MSK.5.10</strain>
    </source>
</reference>
<dbReference type="InterPro" id="IPR005185">
    <property type="entry name" value="YccF"/>
</dbReference>
<dbReference type="EMBL" id="CP126056">
    <property type="protein sequence ID" value="WHX11294.1"/>
    <property type="molecule type" value="Genomic_DNA"/>
</dbReference>
<evidence type="ECO:0000313" key="13">
    <source>
        <dbReference type="EMBL" id="TDB06909.1"/>
    </source>
</evidence>
<feature type="domain" description="Inner membrane component" evidence="2">
    <location>
        <begin position="4"/>
        <end position="54"/>
    </location>
</feature>